<feature type="compositionally biased region" description="Basic residues" evidence="2">
    <location>
        <begin position="146"/>
        <end position="164"/>
    </location>
</feature>
<feature type="compositionally biased region" description="Low complexity" evidence="2">
    <location>
        <begin position="337"/>
        <end position="349"/>
    </location>
</feature>
<dbReference type="AlphaFoldDB" id="A0A0D2AXR2"/>
<sequence length="481" mass="54134">MTAVDHNRSLVLGSNSPVAGRTNWNMLHDDLQTWKESAKLIDDVSYNTAVLQLTSSKTEDDLDDEVSAQLQALGLLQPAVVSALQAITSSLATVTVASDSINASAIHPKSPDWKSAASSDHRPITRSSYTSDRSPSSRVDADKRRNSPLKRGLKRLSGFRKRRSGSAALASPTLTSVSSTDTHQSEEGSIDMKNPLSIKSSKSSWSPILPARKPSYDESTPVDEDALKRSMECRHLMNLQMTQLEEKVRFLEYQTTLISQLRTRKEDAKRQRQVEYEKILAEQSTKNEQIVEALEARQLEEEIKMQKEHELEKRACIVRLRHMEAYCHTSTPPPDSVSPGSGRSSIDSSLPERKVTDKDYHNLAQQYRERDVMDTLHSSKINVLRGRQKKAVENLIAKKEAELEKMEQDQAKELQTIDQDFTSQEVQLRLALGVKRTRLENRWKTQALIERTKMEKATGLPYAPLPDIIAVEGSKTTVFDL</sequence>
<accession>A0A0D2AXR2</accession>
<keyword evidence="4" id="KW-1185">Reference proteome</keyword>
<feature type="region of interest" description="Disordered" evidence="2">
    <location>
        <begin position="104"/>
        <end position="222"/>
    </location>
</feature>
<feature type="region of interest" description="Disordered" evidence="2">
    <location>
        <begin position="328"/>
        <end position="354"/>
    </location>
</feature>
<dbReference type="VEuPathDB" id="FungiDB:PV06_03058"/>
<gene>
    <name evidence="3" type="ORF">PV06_03058</name>
</gene>
<feature type="compositionally biased region" description="Polar residues" evidence="2">
    <location>
        <begin position="172"/>
        <end position="182"/>
    </location>
</feature>
<keyword evidence="1" id="KW-0175">Coiled coil</keyword>
<feature type="coiled-coil region" evidence="1">
    <location>
        <begin position="389"/>
        <end position="416"/>
    </location>
</feature>
<dbReference type="RefSeq" id="XP_016264817.1">
    <property type="nucleotide sequence ID" value="XM_016403812.1"/>
</dbReference>
<evidence type="ECO:0000256" key="1">
    <source>
        <dbReference type="SAM" id="Coils"/>
    </source>
</evidence>
<name>A0A0D2AXR2_9EURO</name>
<dbReference type="STRING" id="215243.A0A0D2AXR2"/>
<dbReference type="OrthoDB" id="9977870at2759"/>
<evidence type="ECO:0000256" key="2">
    <source>
        <dbReference type="SAM" id="MobiDB-lite"/>
    </source>
</evidence>
<dbReference type="GeneID" id="27355132"/>
<dbReference type="Proteomes" id="UP000053342">
    <property type="component" value="Unassembled WGS sequence"/>
</dbReference>
<dbReference type="EMBL" id="KN847334">
    <property type="protein sequence ID" value="KIW44600.1"/>
    <property type="molecule type" value="Genomic_DNA"/>
</dbReference>
<dbReference type="EMBL" id="KN847334">
    <property type="protein sequence ID" value="KIW44601.1"/>
    <property type="molecule type" value="Genomic_DNA"/>
</dbReference>
<feature type="compositionally biased region" description="Low complexity" evidence="2">
    <location>
        <begin position="195"/>
        <end position="209"/>
    </location>
</feature>
<evidence type="ECO:0000313" key="4">
    <source>
        <dbReference type="Proteomes" id="UP000053342"/>
    </source>
</evidence>
<evidence type="ECO:0000313" key="3">
    <source>
        <dbReference type="EMBL" id="KIW44601.1"/>
    </source>
</evidence>
<dbReference type="RefSeq" id="XP_016264816.1">
    <property type="nucleotide sequence ID" value="XM_016403811.1"/>
</dbReference>
<feature type="compositionally biased region" description="Low complexity" evidence="2">
    <location>
        <begin position="126"/>
        <end position="138"/>
    </location>
</feature>
<dbReference type="HOGENOM" id="CLU_540821_0_0_1"/>
<protein>
    <submittedName>
        <fullName evidence="3">Uncharacterized protein</fullName>
    </submittedName>
</protein>
<reference evidence="3 4" key="1">
    <citation type="submission" date="2015-01" db="EMBL/GenBank/DDBJ databases">
        <title>The Genome Sequence of Exophiala oligosperma CBS72588.</title>
        <authorList>
            <consortium name="The Broad Institute Genomics Platform"/>
            <person name="Cuomo C."/>
            <person name="de Hoog S."/>
            <person name="Gorbushina A."/>
            <person name="Stielow B."/>
            <person name="Teixiera M."/>
            <person name="Abouelleil A."/>
            <person name="Chapman S.B."/>
            <person name="Priest M."/>
            <person name="Young S.K."/>
            <person name="Wortman J."/>
            <person name="Nusbaum C."/>
            <person name="Birren B."/>
        </authorList>
    </citation>
    <scope>NUCLEOTIDE SEQUENCE [LARGE SCALE GENOMIC DNA]</scope>
    <source>
        <strain evidence="3 4">CBS 72588</strain>
    </source>
</reference>
<organism evidence="3 4">
    <name type="scientific">Exophiala oligosperma</name>
    <dbReference type="NCBI Taxonomy" id="215243"/>
    <lineage>
        <taxon>Eukaryota</taxon>
        <taxon>Fungi</taxon>
        <taxon>Dikarya</taxon>
        <taxon>Ascomycota</taxon>
        <taxon>Pezizomycotina</taxon>
        <taxon>Eurotiomycetes</taxon>
        <taxon>Chaetothyriomycetidae</taxon>
        <taxon>Chaetothyriales</taxon>
        <taxon>Herpotrichiellaceae</taxon>
        <taxon>Exophiala</taxon>
    </lineage>
</organism>
<proteinExistence type="predicted"/>